<evidence type="ECO:0000313" key="2">
    <source>
        <dbReference type="Proteomes" id="UP001501237"/>
    </source>
</evidence>
<protein>
    <submittedName>
        <fullName evidence="1">Uncharacterized protein</fullName>
    </submittedName>
</protein>
<comment type="caution">
    <text evidence="1">The sequence shown here is derived from an EMBL/GenBank/DDBJ whole genome shotgun (WGS) entry which is preliminary data.</text>
</comment>
<sequence>MNHTTQTETKIPTRLDPSTPVGYESLFLSLTSEAAEAATRTTVQIMEGLVRGALEAEHLTSYFQHLETARLWQLAADLHFDESLPYHEALMETYVIAKTEQAARKRHSQSAVGNAIAEATTKGQRVFMQQSRALRTVSSR</sequence>
<keyword evidence="2" id="KW-1185">Reference proteome</keyword>
<organism evidence="1 2">
    <name type="scientific">Actinocorallia longicatena</name>
    <dbReference type="NCBI Taxonomy" id="111803"/>
    <lineage>
        <taxon>Bacteria</taxon>
        <taxon>Bacillati</taxon>
        <taxon>Actinomycetota</taxon>
        <taxon>Actinomycetes</taxon>
        <taxon>Streptosporangiales</taxon>
        <taxon>Thermomonosporaceae</taxon>
        <taxon>Actinocorallia</taxon>
    </lineage>
</organism>
<proteinExistence type="predicted"/>
<gene>
    <name evidence="1" type="ORF">GCM10010468_13420</name>
</gene>
<name>A0ABP6Q1S2_9ACTN</name>
<evidence type="ECO:0000313" key="1">
    <source>
        <dbReference type="EMBL" id="GAA3200624.1"/>
    </source>
</evidence>
<dbReference type="Proteomes" id="UP001501237">
    <property type="component" value="Unassembled WGS sequence"/>
</dbReference>
<reference evidence="2" key="1">
    <citation type="journal article" date="2019" name="Int. J. Syst. Evol. Microbiol.">
        <title>The Global Catalogue of Microorganisms (GCM) 10K type strain sequencing project: providing services to taxonomists for standard genome sequencing and annotation.</title>
        <authorList>
            <consortium name="The Broad Institute Genomics Platform"/>
            <consortium name="The Broad Institute Genome Sequencing Center for Infectious Disease"/>
            <person name="Wu L."/>
            <person name="Ma J."/>
        </authorList>
    </citation>
    <scope>NUCLEOTIDE SEQUENCE [LARGE SCALE GENOMIC DNA]</scope>
    <source>
        <strain evidence="2">JCM 9377</strain>
    </source>
</reference>
<dbReference type="RefSeq" id="WP_344823353.1">
    <property type="nucleotide sequence ID" value="NZ_BAAAUV010000003.1"/>
</dbReference>
<dbReference type="EMBL" id="BAAAUV010000003">
    <property type="protein sequence ID" value="GAA3200624.1"/>
    <property type="molecule type" value="Genomic_DNA"/>
</dbReference>
<accession>A0ABP6Q1S2</accession>